<reference evidence="4" key="1">
    <citation type="submission" date="2021-05" db="EMBL/GenBank/DDBJ databases">
        <authorList>
            <person name="Alioto T."/>
            <person name="Alioto T."/>
            <person name="Gomez Garrido J."/>
        </authorList>
    </citation>
    <scope>NUCLEOTIDE SEQUENCE</scope>
</reference>
<evidence type="ECO:0000256" key="1">
    <source>
        <dbReference type="SAM" id="Coils"/>
    </source>
</evidence>
<protein>
    <submittedName>
        <fullName evidence="4">Uncharacterized protein K02A2.6</fullName>
    </submittedName>
</protein>
<evidence type="ECO:0000313" key="4">
    <source>
        <dbReference type="EMBL" id="CAG6443473.1"/>
    </source>
</evidence>
<dbReference type="AlphaFoldDB" id="A0A8D8ERE8"/>
<proteinExistence type="predicted"/>
<accession>A0A8D8ERE8</accession>
<dbReference type="InterPro" id="IPR050951">
    <property type="entry name" value="Retrovirus_Pol_polyprotein"/>
</dbReference>
<feature type="domain" description="DUF7083" evidence="3">
    <location>
        <begin position="111"/>
        <end position="197"/>
    </location>
</feature>
<feature type="coiled-coil region" evidence="1">
    <location>
        <begin position="63"/>
        <end position="90"/>
    </location>
</feature>
<evidence type="ECO:0000256" key="2">
    <source>
        <dbReference type="SAM" id="MobiDB-lite"/>
    </source>
</evidence>
<sequence length="468" mass="53362">MDGEDHLINPGDGSGNGTNGQQAGPGLRPFLPPNPRQPLIRPPQFQPQNHQQQAQVTTDVLMLQVLQQIAQQLQQQQAMYQQQNQTFLQQQGQMFRNGINVQVPPNPEQLLDSLASNIKEFRFEPDQNVTFAGWFTRYKDLFEQDAVRLDDPAKTRLLLRKVGPTEYERYCNYILPQGPNMIDFDTTVAKLKSLFGTTESVISRRYRCLQVTKQATEDYKSYACRVNKLCVDFELGRLSEHQFKCLVFVCGLKAEKDAEIRTRLLSRIEENAEVTLEQISDECQRILNIKHDTAMIESAASSSSAAVHAVKRNQQFGKRSFRPNNEAAPRSTKPNGKTPGSPCWNCGSMHFSWDCPFAKHRCRDCGQVGHKDGYCSSARKSSKPGQRPSRTVETKSVVVRNVKKRRKFVQAQVNGSTGYQVTRGTVVRCREQYRPNRRVTTNSWYRSWPKANTIRQSGWGQPQSRQCK</sequence>
<feature type="region of interest" description="Disordered" evidence="2">
    <location>
        <begin position="373"/>
        <end position="394"/>
    </location>
</feature>
<organism evidence="4">
    <name type="scientific">Culex pipiens</name>
    <name type="common">House mosquito</name>
    <dbReference type="NCBI Taxonomy" id="7175"/>
    <lineage>
        <taxon>Eukaryota</taxon>
        <taxon>Metazoa</taxon>
        <taxon>Ecdysozoa</taxon>
        <taxon>Arthropoda</taxon>
        <taxon>Hexapoda</taxon>
        <taxon>Insecta</taxon>
        <taxon>Pterygota</taxon>
        <taxon>Neoptera</taxon>
        <taxon>Endopterygota</taxon>
        <taxon>Diptera</taxon>
        <taxon>Nematocera</taxon>
        <taxon>Culicoidea</taxon>
        <taxon>Culicidae</taxon>
        <taxon>Culicinae</taxon>
        <taxon>Culicini</taxon>
        <taxon>Culex</taxon>
        <taxon>Culex</taxon>
    </lineage>
</organism>
<dbReference type="InterPro" id="IPR055510">
    <property type="entry name" value="DUF7083"/>
</dbReference>
<dbReference type="EMBL" id="HBUE01000334">
    <property type="protein sequence ID" value="CAG6443473.1"/>
    <property type="molecule type" value="Transcribed_RNA"/>
</dbReference>
<dbReference type="Gene3D" id="4.10.60.10">
    <property type="entry name" value="Zinc finger, CCHC-type"/>
    <property type="match status" value="1"/>
</dbReference>
<name>A0A8D8ERE8_CULPI</name>
<feature type="region of interest" description="Disordered" evidence="2">
    <location>
        <begin position="1"/>
        <end position="51"/>
    </location>
</feature>
<feature type="region of interest" description="Disordered" evidence="2">
    <location>
        <begin position="304"/>
        <end position="339"/>
    </location>
</feature>
<dbReference type="PANTHER" id="PTHR37984:SF5">
    <property type="entry name" value="PROTEIN NYNRIN-LIKE"/>
    <property type="match status" value="1"/>
</dbReference>
<feature type="compositionally biased region" description="Pro residues" evidence="2">
    <location>
        <begin position="30"/>
        <end position="45"/>
    </location>
</feature>
<dbReference type="PANTHER" id="PTHR37984">
    <property type="entry name" value="PROTEIN CBG26694"/>
    <property type="match status" value="1"/>
</dbReference>
<evidence type="ECO:0000259" key="3">
    <source>
        <dbReference type="Pfam" id="PF23309"/>
    </source>
</evidence>
<dbReference type="Pfam" id="PF23309">
    <property type="entry name" value="DUF7083"/>
    <property type="match status" value="1"/>
</dbReference>
<keyword evidence="1" id="KW-0175">Coiled coil</keyword>